<evidence type="ECO:0000256" key="5">
    <source>
        <dbReference type="ARBA" id="ARBA00023242"/>
    </source>
</evidence>
<evidence type="ECO:0000313" key="8">
    <source>
        <dbReference type="EMBL" id="PRP80279.1"/>
    </source>
</evidence>
<dbReference type="EMBL" id="MDYQ01000155">
    <property type="protein sequence ID" value="PRP80279.1"/>
    <property type="molecule type" value="Genomic_DNA"/>
</dbReference>
<keyword evidence="5" id="KW-0539">Nucleus</keyword>
<evidence type="ECO:0000256" key="2">
    <source>
        <dbReference type="ARBA" id="ARBA00005497"/>
    </source>
</evidence>
<name>A0A2P6N8K0_9EUKA</name>
<keyword evidence="9" id="KW-1185">Reference proteome</keyword>
<evidence type="ECO:0000313" key="9">
    <source>
        <dbReference type="Proteomes" id="UP000241769"/>
    </source>
</evidence>
<sequence>MSAQPKMDRHSNMAVDGRPKKGKGGWGVGGAADLQELTQSPRDPNYESDSDDIIDGVENADPILKKIQSIIEDYLASGSLNEAIPAVQEAKFHNHSNFIRKAMLVSMERQPFERELVSQLIAALRMDIVPEDQYDEAFQIFLNKLPQITIDIPQAVDMLSKFLARAVLDEVVSPSFVRTCNLAHLQAEECVTLVQSLVHQKHRIHRIQHIWGPADLNSIKRLKEEMKTIVEEFISNGDINEAQRNLTLLKVPHFSFHFVKQSVRMALEVTPQQQKQISSLLSELYQADVIGSGQIRKGFECVEENLNDIKLDVPTAETTYAELKKNAIAGGWLIQEQPSSDIAQ</sequence>
<evidence type="ECO:0000256" key="1">
    <source>
        <dbReference type="ARBA" id="ARBA00004496"/>
    </source>
</evidence>
<comment type="similarity">
    <text evidence="2">Belongs to the PDCD4 family.</text>
</comment>
<feature type="domain" description="MI" evidence="7">
    <location>
        <begin position="62"/>
        <end position="182"/>
    </location>
</feature>
<dbReference type="PANTHER" id="PTHR12626">
    <property type="entry name" value="PROGRAMMED CELL DEATH 4"/>
    <property type="match status" value="1"/>
</dbReference>
<feature type="compositionally biased region" description="Basic and acidic residues" evidence="6">
    <location>
        <begin position="1"/>
        <end position="11"/>
    </location>
</feature>
<dbReference type="PROSITE" id="PS51366">
    <property type="entry name" value="MI"/>
    <property type="match status" value="2"/>
</dbReference>
<evidence type="ECO:0000259" key="7">
    <source>
        <dbReference type="PROSITE" id="PS51366"/>
    </source>
</evidence>
<comment type="caution">
    <text evidence="8">The sequence shown here is derived from an EMBL/GenBank/DDBJ whole genome shotgun (WGS) entry which is preliminary data.</text>
</comment>
<dbReference type="SMART" id="SM00544">
    <property type="entry name" value="MA3"/>
    <property type="match status" value="2"/>
</dbReference>
<comment type="subcellular location">
    <subcellularLocation>
        <location evidence="1">Cytoplasm</location>
    </subcellularLocation>
</comment>
<dbReference type="AlphaFoldDB" id="A0A2P6N8K0"/>
<protein>
    <recommendedName>
        <fullName evidence="7">MI domain-containing protein</fullName>
    </recommendedName>
</protein>
<organism evidence="8 9">
    <name type="scientific">Planoprotostelium fungivorum</name>
    <dbReference type="NCBI Taxonomy" id="1890364"/>
    <lineage>
        <taxon>Eukaryota</taxon>
        <taxon>Amoebozoa</taxon>
        <taxon>Evosea</taxon>
        <taxon>Variosea</taxon>
        <taxon>Cavosteliida</taxon>
        <taxon>Cavosteliaceae</taxon>
        <taxon>Planoprotostelium</taxon>
    </lineage>
</organism>
<accession>A0A2P6N8K0</accession>
<evidence type="ECO:0000256" key="6">
    <source>
        <dbReference type="SAM" id="MobiDB-lite"/>
    </source>
</evidence>
<evidence type="ECO:0000256" key="3">
    <source>
        <dbReference type="ARBA" id="ARBA00022490"/>
    </source>
</evidence>
<dbReference type="STRING" id="1890364.A0A2P6N8K0"/>
<dbReference type="PANTHER" id="PTHR12626:SF0">
    <property type="entry name" value="PROGRAMMED CELL DEATH PROTEIN 4"/>
    <property type="match status" value="1"/>
</dbReference>
<dbReference type="Pfam" id="PF02847">
    <property type="entry name" value="MA3"/>
    <property type="match status" value="2"/>
</dbReference>
<evidence type="ECO:0000256" key="4">
    <source>
        <dbReference type="ARBA" id="ARBA00022737"/>
    </source>
</evidence>
<proteinExistence type="inferred from homology"/>
<dbReference type="GO" id="GO:0005737">
    <property type="term" value="C:cytoplasm"/>
    <property type="evidence" value="ECO:0007669"/>
    <property type="project" value="UniProtKB-SubCell"/>
</dbReference>
<dbReference type="InterPro" id="IPR016024">
    <property type="entry name" value="ARM-type_fold"/>
</dbReference>
<dbReference type="Gene3D" id="1.25.40.180">
    <property type="match status" value="2"/>
</dbReference>
<dbReference type="InterPro" id="IPR039778">
    <property type="entry name" value="PDCD4"/>
</dbReference>
<dbReference type="InParanoid" id="A0A2P6N8K0"/>
<dbReference type="InterPro" id="IPR003891">
    <property type="entry name" value="Initiation_fac_eIF4g_MI"/>
</dbReference>
<feature type="region of interest" description="Disordered" evidence="6">
    <location>
        <begin position="1"/>
        <end position="50"/>
    </location>
</feature>
<dbReference type="OrthoDB" id="414546at2759"/>
<dbReference type="GO" id="GO:0045892">
    <property type="term" value="P:negative regulation of DNA-templated transcription"/>
    <property type="evidence" value="ECO:0007669"/>
    <property type="project" value="InterPro"/>
</dbReference>
<reference evidence="8 9" key="1">
    <citation type="journal article" date="2018" name="Genome Biol. Evol.">
        <title>Multiple Roots of Fruiting Body Formation in Amoebozoa.</title>
        <authorList>
            <person name="Hillmann F."/>
            <person name="Forbes G."/>
            <person name="Novohradska S."/>
            <person name="Ferling I."/>
            <person name="Riege K."/>
            <person name="Groth M."/>
            <person name="Westermann M."/>
            <person name="Marz M."/>
            <person name="Spaller T."/>
            <person name="Winckler T."/>
            <person name="Schaap P."/>
            <person name="Glockner G."/>
        </authorList>
    </citation>
    <scope>NUCLEOTIDE SEQUENCE [LARGE SCALE GENOMIC DNA]</scope>
    <source>
        <strain evidence="8 9">Jena</strain>
    </source>
</reference>
<feature type="domain" description="MI" evidence="7">
    <location>
        <begin position="221"/>
        <end position="343"/>
    </location>
</feature>
<gene>
    <name evidence="8" type="ORF">PROFUN_12746</name>
</gene>
<dbReference type="Proteomes" id="UP000241769">
    <property type="component" value="Unassembled WGS sequence"/>
</dbReference>
<keyword evidence="4" id="KW-0677">Repeat</keyword>
<keyword evidence="3" id="KW-0963">Cytoplasm</keyword>
<dbReference type="SUPFAM" id="SSF48371">
    <property type="entry name" value="ARM repeat"/>
    <property type="match status" value="2"/>
</dbReference>